<feature type="compositionally biased region" description="Basic and acidic residues" evidence="15">
    <location>
        <begin position="843"/>
        <end position="853"/>
    </location>
</feature>
<comment type="subunit">
    <text evidence="10">V-ATPase is a heteromultimeric enzyme composed of a peripheral catalytic V1 complex (components A to H) attached to an integral membrane V0 proton pore complex (components: a, c, c', c'', d, e, f and VOA1). The decameric c-ring forms the proton-conducting pore, and is composed of eight proteolipid subunits c, one subunit c' and one subunit c''.</text>
</comment>
<evidence type="ECO:0000256" key="12">
    <source>
        <dbReference type="ARBA" id="ARBA00071118"/>
    </source>
</evidence>
<dbReference type="InterPro" id="IPR011009">
    <property type="entry name" value="Kinase-like_dom_sf"/>
</dbReference>
<dbReference type="InterPro" id="IPR002379">
    <property type="entry name" value="ATPase_proteolipid_c-like_dom"/>
</dbReference>
<dbReference type="InterPro" id="IPR035921">
    <property type="entry name" value="F/V-ATP_Csub_sf"/>
</dbReference>
<dbReference type="InterPro" id="IPR000245">
    <property type="entry name" value="ATPase_proteolipid_csu"/>
</dbReference>
<dbReference type="eggNOG" id="KOG0232">
    <property type="taxonomic scope" value="Eukaryota"/>
</dbReference>
<evidence type="ECO:0000256" key="4">
    <source>
        <dbReference type="ARBA" id="ARBA00022692"/>
    </source>
</evidence>
<dbReference type="Pfam" id="PF00137">
    <property type="entry name" value="ATP-synt_C"/>
    <property type="match status" value="2"/>
</dbReference>
<evidence type="ECO:0000256" key="2">
    <source>
        <dbReference type="ARBA" id="ARBA00007296"/>
    </source>
</evidence>
<feature type="transmembrane region" description="Helical" evidence="16">
    <location>
        <begin position="12"/>
        <end position="35"/>
    </location>
</feature>
<dbReference type="InParanoid" id="F9X7Y6"/>
<dbReference type="EMBL" id="CM001198">
    <property type="protein sequence ID" value="EGP89272.1"/>
    <property type="molecule type" value="Genomic_DNA"/>
</dbReference>
<dbReference type="HOGENOM" id="CLU_006822_0_0_1"/>
<evidence type="ECO:0000256" key="16">
    <source>
        <dbReference type="SAM" id="Phobius"/>
    </source>
</evidence>
<feature type="domain" description="V-ATPase proteolipid subunit C-like" evidence="17">
    <location>
        <begin position="97"/>
        <end position="149"/>
    </location>
</feature>
<dbReference type="PRINTS" id="PR00122">
    <property type="entry name" value="VACATPASE"/>
</dbReference>
<evidence type="ECO:0000256" key="14">
    <source>
        <dbReference type="SAM" id="Coils"/>
    </source>
</evidence>
<dbReference type="KEGG" id="ztr:MYCGRDRAFT_108755"/>
<feature type="region of interest" description="Disordered" evidence="15">
    <location>
        <begin position="951"/>
        <end position="972"/>
    </location>
</feature>
<dbReference type="RefSeq" id="XP_003854296.1">
    <property type="nucleotide sequence ID" value="XM_003854248.1"/>
</dbReference>
<dbReference type="SUPFAM" id="SSF81333">
    <property type="entry name" value="F1F0 ATP synthase subunit C"/>
    <property type="match status" value="1"/>
</dbReference>
<dbReference type="CDD" id="cd18176">
    <property type="entry name" value="ATP-synt_Vo_c_ATP6C_rpt2"/>
    <property type="match status" value="1"/>
</dbReference>
<feature type="compositionally biased region" description="Polar residues" evidence="15">
    <location>
        <begin position="731"/>
        <end position="741"/>
    </location>
</feature>
<dbReference type="Gene3D" id="1.20.120.610">
    <property type="entry name" value="lithium bound rotor ring of v- atpase"/>
    <property type="match status" value="1"/>
</dbReference>
<accession>F9X7Y6</accession>
<evidence type="ECO:0000313" key="19">
    <source>
        <dbReference type="Proteomes" id="UP000008062"/>
    </source>
</evidence>
<proteinExistence type="inferred from homology"/>
<evidence type="ECO:0000256" key="6">
    <source>
        <dbReference type="ARBA" id="ARBA00022989"/>
    </source>
</evidence>
<evidence type="ECO:0000256" key="3">
    <source>
        <dbReference type="ARBA" id="ARBA00022448"/>
    </source>
</evidence>
<dbReference type="GO" id="GO:0046961">
    <property type="term" value="F:proton-transporting ATPase activity, rotational mechanism"/>
    <property type="evidence" value="ECO:0007669"/>
    <property type="project" value="InterPro"/>
</dbReference>
<comment type="function">
    <text evidence="9">Proton-conducting pore forming subunit of the V0 complex of vacuolar(H+)-ATPase (V-ATPase), a multisubunit enzyme composed of a peripheral complex (V1) that hydrolyzes ATP and a membrane integral complex (V0) that translocates protons. V-ATPase is responsible for acidifying and maintaining the pH of intracellular compartments.</text>
</comment>
<dbReference type="Gene3D" id="1.10.510.10">
    <property type="entry name" value="Transferase(Phosphotransferase) domain 1"/>
    <property type="match status" value="1"/>
</dbReference>
<keyword evidence="3" id="KW-0813">Transport</keyword>
<feature type="compositionally biased region" description="Basic residues" evidence="15">
    <location>
        <begin position="832"/>
        <end position="841"/>
    </location>
</feature>
<evidence type="ECO:0000259" key="17">
    <source>
        <dbReference type="Pfam" id="PF00137"/>
    </source>
</evidence>
<dbReference type="GO" id="GO:0033179">
    <property type="term" value="C:proton-transporting V-type ATPase, V0 domain"/>
    <property type="evidence" value="ECO:0007669"/>
    <property type="project" value="InterPro"/>
</dbReference>
<feature type="compositionally biased region" description="Polar residues" evidence="15">
    <location>
        <begin position="799"/>
        <end position="808"/>
    </location>
</feature>
<feature type="domain" description="V-ATPase proteolipid subunit C-like" evidence="17">
    <location>
        <begin position="18"/>
        <end position="76"/>
    </location>
</feature>
<dbReference type="Proteomes" id="UP000008062">
    <property type="component" value="Chromosome 3"/>
</dbReference>
<evidence type="ECO:0000256" key="5">
    <source>
        <dbReference type="ARBA" id="ARBA00022781"/>
    </source>
</evidence>
<feature type="compositionally biased region" description="Acidic residues" evidence="15">
    <location>
        <begin position="1021"/>
        <end position="1044"/>
    </location>
</feature>
<dbReference type="OrthoDB" id="5418235at2759"/>
<evidence type="ECO:0000256" key="13">
    <source>
        <dbReference type="ARBA" id="ARBA00075098"/>
    </source>
</evidence>
<feature type="transmembrane region" description="Helical" evidence="16">
    <location>
        <begin position="129"/>
        <end position="149"/>
    </location>
</feature>
<dbReference type="PANTHER" id="PTHR37542:SF2">
    <property type="entry name" value="PROTEIN KINASE DOMAIN-CONTAINING PROTEIN"/>
    <property type="match status" value="1"/>
</dbReference>
<sequence length="1361" mass="149081">MADSEYTPKFAPFLGMGGIAFAMIFGCVGAAYGTAKSGIGIANVGTFRPDLIMKSLIPVVMSGIIAVYALVVSVLIAGNMKPPPEQTYSLYNGCMHLACGLSVGLTGLAAGYAIGVVGDSGVRAYMQQSRIFVGMVLILIFGEVLGLYGRGTSDRGFAPLHRKYRIQKDRLITWGLAWSDDAKGPDGSIDESVAKAGLTETVESVLRNIQEVTEEAERIKSASLPLTKPGEQIPQQPAVFDEARYEDLLRDLTTSIDILYDLSISRRALARGEHPSFDAASMNKPGSIEKPRFSEKSGSIEKTLSMPPSKLHFNQPTFVRRPSLAASETTLVNPSFARPALSPYAGLPSRIEATALRLPNEGPPPYEAIGVPSTTRMVAMLIRSRASESIQTALASEASEVPVLVEYANFDATYRDTGVPPPLQRLEALALVLQPMRAESQTNLSLLGYFEDSNQPRIGLVYDLPYAVQNKMQLESGPDALAPLSLLKLVQKASKSQTAGSVNDAPAPALEHRFRMALRLTEQLHSLHSHQIPHGNINSSSIMFTTTANESEASRLEQLRKPLWASFDLFSKCTIEGVRRAINFNIYKHPLDEPSNSDREFSADMKYDLYGLGLVLLEVGLWTPIGDLYKQKYSLADFKLRLEKIWIPKLGAKCGSAYMRAAETCLRLSDDQNSSRLTVEGIYGILFQFLKRCCLLDDMGSSTELIPASELVSAPTSPSPFAYSFQRGESETSSISRQLSDASDFMRRDTVPAKTNPVAAGLASQRRPAPAAAAVSRGYTRPRVHPSHSSLQQSDHSSTNYQFATPPSSKEFKRRIVLIQQRWRERCAAQAAKRKTHRSHSARNADKPKREEFPDLKLPQEILDHWQHNMCFQLQALVEKALHGSREASSIRLLPYGETPETARPTLIVGCRSTQRVKDALKRHLKYDANIFDVRVKKEVIRRCRKSRRDRTVDNAHRSMAPLRDPDVEKAANPDYQERPICGASIGAWRYEEHLPPVSFGGVIVVDGRSYGMSVHHMLEPEEEEDDESDQAEDGADNDDDDSETSSLGGSDSDEDDLSTVRPPSLHSSDEDVIQRDDTAGDCPGISPGDMEEIAITQPALDDAIDLDLHAEEDEDDGDSGIDEDHLLSYRLGQVHASSGLRRTAKSHEGGFKSISQSLPQEIDWALFELLPPRTHPFNIIRGGTRYCSEGDRKGNSLPITIKSSSELACRKVHCLGRTSGLGSGTISSTMELVKIYGRSTFSASWTVAGDFGIGGDSGAWVICNEDGGVCGHVLASRQGRTYICPMDLLLDDIKQTLGANEVSLPIFTEPEMLSSFSSRKEEMTGAISRMYLTESSESGGVALPRSPVRSATARTVDPVG</sequence>
<comment type="subcellular location">
    <subcellularLocation>
        <location evidence="1">Vacuole membrane</location>
        <topology evidence="1">Multi-pass membrane protein</topology>
    </subcellularLocation>
</comment>
<evidence type="ECO:0000256" key="7">
    <source>
        <dbReference type="ARBA" id="ARBA00023065"/>
    </source>
</evidence>
<evidence type="ECO:0000256" key="9">
    <source>
        <dbReference type="ARBA" id="ARBA00045519"/>
    </source>
</evidence>
<gene>
    <name evidence="18" type="ORF">MYCGRDRAFT_108755</name>
</gene>
<organism evidence="18 19">
    <name type="scientific">Zymoseptoria tritici (strain CBS 115943 / IPO323)</name>
    <name type="common">Speckled leaf blotch fungus</name>
    <name type="synonym">Septoria tritici</name>
    <dbReference type="NCBI Taxonomy" id="336722"/>
    <lineage>
        <taxon>Eukaryota</taxon>
        <taxon>Fungi</taxon>
        <taxon>Dikarya</taxon>
        <taxon>Ascomycota</taxon>
        <taxon>Pezizomycotina</taxon>
        <taxon>Dothideomycetes</taxon>
        <taxon>Dothideomycetidae</taxon>
        <taxon>Mycosphaerellales</taxon>
        <taxon>Mycosphaerellaceae</taxon>
        <taxon>Zymoseptoria</taxon>
    </lineage>
</organism>
<keyword evidence="19" id="KW-1185">Reference proteome</keyword>
<feature type="region of interest" description="Disordered" evidence="15">
    <location>
        <begin position="1020"/>
        <end position="1090"/>
    </location>
</feature>
<evidence type="ECO:0000313" key="18">
    <source>
        <dbReference type="EMBL" id="EGP89272.1"/>
    </source>
</evidence>
<dbReference type="OMA" id="VHEDFFP"/>
<dbReference type="CDD" id="cd18175">
    <property type="entry name" value="ATP-synt_Vo_c_ATP6C_rpt1"/>
    <property type="match status" value="1"/>
</dbReference>
<evidence type="ECO:0000256" key="8">
    <source>
        <dbReference type="ARBA" id="ARBA00023136"/>
    </source>
</evidence>
<feature type="region of interest" description="Disordered" evidence="15">
    <location>
        <begin position="1336"/>
        <end position="1361"/>
    </location>
</feature>
<keyword evidence="14" id="KW-0175">Coiled coil</keyword>
<dbReference type="PANTHER" id="PTHR37542">
    <property type="entry name" value="HELO DOMAIN-CONTAINING PROTEIN-RELATED"/>
    <property type="match status" value="1"/>
</dbReference>
<dbReference type="GO" id="GO:0005774">
    <property type="term" value="C:vacuolar membrane"/>
    <property type="evidence" value="ECO:0007669"/>
    <property type="project" value="UniProtKB-SubCell"/>
</dbReference>
<keyword evidence="8 16" id="KW-0472">Membrane</keyword>
<dbReference type="SUPFAM" id="SSF56112">
    <property type="entry name" value="Protein kinase-like (PK-like)"/>
    <property type="match status" value="1"/>
</dbReference>
<reference evidence="18 19" key="1">
    <citation type="journal article" date="2011" name="PLoS Genet.">
        <title>Finished genome of the fungal wheat pathogen Mycosphaerella graminicola reveals dispensome structure, chromosome plasticity, and stealth pathogenesis.</title>
        <authorList>
            <person name="Goodwin S.B."/>
            <person name="Ben M'barek S."/>
            <person name="Dhillon B."/>
            <person name="Wittenberg A.H.J."/>
            <person name="Crane C.F."/>
            <person name="Hane J.K."/>
            <person name="Foster A.J."/>
            <person name="Van der Lee T.A.J."/>
            <person name="Grimwood J."/>
            <person name="Aerts A."/>
            <person name="Antoniw J."/>
            <person name="Bailey A."/>
            <person name="Bluhm B."/>
            <person name="Bowler J."/>
            <person name="Bristow J."/>
            <person name="van der Burgt A."/>
            <person name="Canto-Canche B."/>
            <person name="Churchill A.C.L."/>
            <person name="Conde-Ferraez L."/>
            <person name="Cools H.J."/>
            <person name="Coutinho P.M."/>
            <person name="Csukai M."/>
            <person name="Dehal P."/>
            <person name="De Wit P."/>
            <person name="Donzelli B."/>
            <person name="van de Geest H.C."/>
            <person name="van Ham R.C.H.J."/>
            <person name="Hammond-Kosack K.E."/>
            <person name="Henrissat B."/>
            <person name="Kilian A."/>
            <person name="Kobayashi A.K."/>
            <person name="Koopmann E."/>
            <person name="Kourmpetis Y."/>
            <person name="Kuzniar A."/>
            <person name="Lindquist E."/>
            <person name="Lombard V."/>
            <person name="Maliepaard C."/>
            <person name="Martins N."/>
            <person name="Mehrabi R."/>
            <person name="Nap J.P.H."/>
            <person name="Ponomarenko A."/>
            <person name="Rudd J.J."/>
            <person name="Salamov A."/>
            <person name="Schmutz J."/>
            <person name="Schouten H.J."/>
            <person name="Shapiro H."/>
            <person name="Stergiopoulos I."/>
            <person name="Torriani S.F.F."/>
            <person name="Tu H."/>
            <person name="de Vries R.P."/>
            <person name="Waalwijk C."/>
            <person name="Ware S.B."/>
            <person name="Wiebenga A."/>
            <person name="Zwiers L.-H."/>
            <person name="Oliver R.P."/>
            <person name="Grigoriev I.V."/>
            <person name="Kema G.H.J."/>
        </authorList>
    </citation>
    <scope>NUCLEOTIDE SEQUENCE [LARGE SCALE GENOMIC DNA]</scope>
    <source>
        <strain evidence="19">CBS 115943 / IPO323</strain>
    </source>
</reference>
<dbReference type="FunFam" id="1.20.120.610:FF:000001">
    <property type="entry name" value="V-type proton ATPase proteolipid subunit"/>
    <property type="match status" value="1"/>
</dbReference>
<evidence type="ECO:0000256" key="15">
    <source>
        <dbReference type="SAM" id="MobiDB-lite"/>
    </source>
</evidence>
<name>F9X7Y6_ZYMTI</name>
<feature type="transmembrane region" description="Helical" evidence="16">
    <location>
        <begin position="90"/>
        <end position="117"/>
    </location>
</feature>
<dbReference type="NCBIfam" id="TIGR01100">
    <property type="entry name" value="V_ATP_synt_C"/>
    <property type="match status" value="1"/>
</dbReference>
<keyword evidence="4 16" id="KW-0812">Transmembrane</keyword>
<evidence type="ECO:0000256" key="1">
    <source>
        <dbReference type="ARBA" id="ARBA00004128"/>
    </source>
</evidence>
<dbReference type="STRING" id="336722.F9X7Y6"/>
<keyword evidence="5" id="KW-0375">Hydrogen ion transport</keyword>
<feature type="compositionally biased region" description="Low complexity" evidence="15">
    <location>
        <begin position="787"/>
        <end position="798"/>
    </location>
</feature>
<comment type="similarity">
    <text evidence="2">Belongs to the V-ATPase proteolipid subunit family.</text>
</comment>
<feature type="region of interest" description="Disordered" evidence="15">
    <location>
        <begin position="828"/>
        <end position="853"/>
    </location>
</feature>
<feature type="transmembrane region" description="Helical" evidence="16">
    <location>
        <begin position="56"/>
        <end position="78"/>
    </location>
</feature>
<keyword evidence="6 16" id="KW-1133">Transmembrane helix</keyword>
<feature type="region of interest" description="Disordered" evidence="15">
    <location>
        <begin position="723"/>
        <end position="808"/>
    </location>
</feature>
<evidence type="ECO:0000256" key="10">
    <source>
        <dbReference type="ARBA" id="ARBA00046480"/>
    </source>
</evidence>
<feature type="coiled-coil region" evidence="14">
    <location>
        <begin position="195"/>
        <end position="222"/>
    </location>
</feature>
<dbReference type="InterPro" id="IPR011555">
    <property type="entry name" value="ATPase_proteolipid_su_C_euk"/>
</dbReference>
<keyword evidence="7" id="KW-0406">Ion transport</keyword>
<dbReference type="GeneID" id="13395482"/>
<protein>
    <recommendedName>
        <fullName evidence="12">V-type proton ATPase subunit C</fullName>
    </recommendedName>
    <alternativeName>
        <fullName evidence="11">V-type proton ATPase subunit c</fullName>
    </alternativeName>
    <alternativeName>
        <fullName evidence="13">Vacuolar proton pump c subunit</fullName>
    </alternativeName>
</protein>
<evidence type="ECO:0000256" key="11">
    <source>
        <dbReference type="ARBA" id="ARBA00071096"/>
    </source>
</evidence>
<feature type="compositionally biased region" description="Basic and acidic residues" evidence="15">
    <location>
        <begin position="1068"/>
        <end position="1079"/>
    </location>
</feature>